<reference evidence="2 3" key="1">
    <citation type="submission" date="2022-10" db="EMBL/GenBank/DDBJ databases">
        <title>Description of Fervidibacillus gen. nov. in the family Fervidibacillaceae fam. nov. with two species, Fervidibacillus albus sp. nov., and Fervidibacillus halotolerans sp. nov., isolated from tidal flat sediments.</title>
        <authorList>
            <person name="Kwon K.K."/>
            <person name="Yang S.-H."/>
        </authorList>
    </citation>
    <scope>NUCLEOTIDE SEQUENCE [LARGE SCALE GENOMIC DNA]</scope>
    <source>
        <strain evidence="2 3">DSM 23332</strain>
    </source>
</reference>
<sequence>MGFPQLFPGIFGPPQGPPSFGPPAGPPSGPPTGAQGGPPSGPPPSFVPQQQQASLFAVDPGSMRGCLFRYTYVWLNNRQQFWFYPIFLGRRSVAGWRWTGFRWVYFGIDLRQIQSFTCF</sequence>
<evidence type="ECO:0008006" key="4">
    <source>
        <dbReference type="Google" id="ProtNLM"/>
    </source>
</evidence>
<name>A0ABT2WCN6_9BACI</name>
<keyword evidence="3" id="KW-1185">Reference proteome</keyword>
<feature type="region of interest" description="Disordered" evidence="1">
    <location>
        <begin position="11"/>
        <end position="48"/>
    </location>
</feature>
<proteinExistence type="predicted"/>
<protein>
    <recommendedName>
        <fullName evidence="4">Transporter</fullName>
    </recommendedName>
</protein>
<feature type="compositionally biased region" description="Pro residues" evidence="1">
    <location>
        <begin position="14"/>
        <end position="30"/>
    </location>
</feature>
<dbReference type="EMBL" id="JAOUSE010000005">
    <property type="protein sequence ID" value="MCU9593434.1"/>
    <property type="molecule type" value="Genomic_DNA"/>
</dbReference>
<organism evidence="2 3">
    <name type="scientific">Pallidibacillus thermolactis</name>
    <dbReference type="NCBI Taxonomy" id="251051"/>
    <lineage>
        <taxon>Bacteria</taxon>
        <taxon>Bacillati</taxon>
        <taxon>Bacillota</taxon>
        <taxon>Bacilli</taxon>
        <taxon>Bacillales</taxon>
        <taxon>Bacillaceae</taxon>
        <taxon>Pallidibacillus</taxon>
    </lineage>
</organism>
<comment type="caution">
    <text evidence="2">The sequence shown here is derived from an EMBL/GenBank/DDBJ whole genome shotgun (WGS) entry which is preliminary data.</text>
</comment>
<evidence type="ECO:0000313" key="2">
    <source>
        <dbReference type="EMBL" id="MCU9593434.1"/>
    </source>
</evidence>
<dbReference type="Proteomes" id="UP001208656">
    <property type="component" value="Unassembled WGS sequence"/>
</dbReference>
<evidence type="ECO:0000256" key="1">
    <source>
        <dbReference type="SAM" id="MobiDB-lite"/>
    </source>
</evidence>
<accession>A0ABT2WCN6</accession>
<evidence type="ECO:0000313" key="3">
    <source>
        <dbReference type="Proteomes" id="UP001208656"/>
    </source>
</evidence>
<gene>
    <name evidence="2" type="ORF">OEV82_03055</name>
</gene>